<dbReference type="SMART" id="SM00343">
    <property type="entry name" value="ZnF_C2HC"/>
    <property type="match status" value="1"/>
</dbReference>
<evidence type="ECO:0000256" key="3">
    <source>
        <dbReference type="SAM" id="MobiDB-lite"/>
    </source>
</evidence>
<dbReference type="GO" id="GO:0006397">
    <property type="term" value="P:mRNA processing"/>
    <property type="evidence" value="ECO:0007669"/>
    <property type="project" value="UniProtKB-KW"/>
</dbReference>
<feature type="compositionally biased region" description="Low complexity" evidence="3">
    <location>
        <begin position="312"/>
        <end position="325"/>
    </location>
</feature>
<dbReference type="GO" id="GO:0008270">
    <property type="term" value="F:zinc ion binding"/>
    <property type="evidence" value="ECO:0007669"/>
    <property type="project" value="UniProtKB-KW"/>
</dbReference>
<organism evidence="5 6">
    <name type="scientific">Ustilago trichophora</name>
    <dbReference type="NCBI Taxonomy" id="86804"/>
    <lineage>
        <taxon>Eukaryota</taxon>
        <taxon>Fungi</taxon>
        <taxon>Dikarya</taxon>
        <taxon>Basidiomycota</taxon>
        <taxon>Ustilaginomycotina</taxon>
        <taxon>Ustilaginomycetes</taxon>
        <taxon>Ustilaginales</taxon>
        <taxon>Ustilaginaceae</taxon>
        <taxon>Ustilago</taxon>
    </lineage>
</organism>
<reference evidence="5 6" key="1">
    <citation type="submission" date="2018-03" db="EMBL/GenBank/DDBJ databases">
        <authorList>
            <person name="Guldener U."/>
        </authorList>
    </citation>
    <scope>NUCLEOTIDE SEQUENCE [LARGE SCALE GENOMIC DNA]</scope>
    <source>
        <strain evidence="5 6">NBRC100155</strain>
    </source>
</reference>
<protein>
    <submittedName>
        <fullName evidence="5">Related to retrotransposon nucleocapsid protein</fullName>
    </submittedName>
</protein>
<evidence type="ECO:0000259" key="4">
    <source>
        <dbReference type="PROSITE" id="PS50158"/>
    </source>
</evidence>
<proteinExistence type="predicted"/>
<keyword evidence="6" id="KW-1185">Reference proteome</keyword>
<feature type="region of interest" description="Disordered" evidence="3">
    <location>
        <begin position="40"/>
        <end position="73"/>
    </location>
</feature>
<dbReference type="OrthoDB" id="3263571at2759"/>
<dbReference type="EMBL" id="OOIN01000005">
    <property type="protein sequence ID" value="SPO23584.1"/>
    <property type="molecule type" value="Genomic_DNA"/>
</dbReference>
<feature type="compositionally biased region" description="Polar residues" evidence="3">
    <location>
        <begin position="61"/>
        <end position="70"/>
    </location>
</feature>
<evidence type="ECO:0000256" key="1">
    <source>
        <dbReference type="ARBA" id="ARBA00022664"/>
    </source>
</evidence>
<keyword evidence="2" id="KW-0862">Zinc</keyword>
<dbReference type="InterPro" id="IPR036875">
    <property type="entry name" value="Znf_CCHC_sf"/>
</dbReference>
<dbReference type="InterPro" id="IPR001878">
    <property type="entry name" value="Znf_CCHC"/>
</dbReference>
<evidence type="ECO:0000313" key="5">
    <source>
        <dbReference type="EMBL" id="SPO23584.1"/>
    </source>
</evidence>
<dbReference type="Proteomes" id="UP000324022">
    <property type="component" value="Unassembled WGS sequence"/>
</dbReference>
<evidence type="ECO:0000256" key="2">
    <source>
        <dbReference type="PROSITE-ProRule" id="PRU00047"/>
    </source>
</evidence>
<dbReference type="GO" id="GO:0003676">
    <property type="term" value="F:nucleic acid binding"/>
    <property type="evidence" value="ECO:0007669"/>
    <property type="project" value="InterPro"/>
</dbReference>
<feature type="compositionally biased region" description="Basic and acidic residues" evidence="3">
    <location>
        <begin position="40"/>
        <end position="51"/>
    </location>
</feature>
<keyword evidence="2" id="KW-0479">Metal-binding</keyword>
<keyword evidence="2" id="KW-0863">Zinc-finger</keyword>
<evidence type="ECO:0000313" key="6">
    <source>
        <dbReference type="Proteomes" id="UP000324022"/>
    </source>
</evidence>
<feature type="region of interest" description="Disordered" evidence="3">
    <location>
        <begin position="378"/>
        <end position="401"/>
    </location>
</feature>
<sequence>MADETLSQKLDELIGLVKAQLELTQHINEGDVARRAYQFREEHEERARQAPEEVDDGDDTTVGNPFSTPTPAARHRRTVAFAPGERTYTDREKYSTPTGIRNVHPRPTLVRESTEEDHDLNVNDLQPAQPKTLSYAFPKFNARDVEVFILEAEAWFRFNRVMDHETMVNHTGAHLDGAAREWWIAKLRVDRACQGKLFHDWHFFTQRLVEQYNPRNARMEAYNKLVTLKLTSDAPGAATRHVERFRDLEGQVNLEDTELVIDMFRGSLTRSLQEKFERNPPTDRWGWYREVEDIDRQRMLTQQSIARHGSSPAAARPVPAARPAVPATPPARQPMSSTPGAPYRPGNRPLPPHLTQRPKPSGPTTFGSDVCHWCKGSGHWAKDCPSRKPPPTTPRPMGPRVSVALADGQTEDDSNEAVEPEHDEDLGYDAVDQEPLALGRGAPAAGEAPVRPAKMANLTTLRQPEGRIKKHWCSAATENSFSLAGQRTGG</sequence>
<feature type="compositionally biased region" description="Pro residues" evidence="3">
    <location>
        <begin position="387"/>
        <end position="397"/>
    </location>
</feature>
<feature type="domain" description="CCHC-type" evidence="4">
    <location>
        <begin position="371"/>
        <end position="386"/>
    </location>
</feature>
<dbReference type="SUPFAM" id="SSF57756">
    <property type="entry name" value="Retrovirus zinc finger-like domains"/>
    <property type="match status" value="1"/>
</dbReference>
<accession>A0A5C3DYQ0</accession>
<keyword evidence="1" id="KW-0507">mRNA processing</keyword>
<feature type="region of interest" description="Disordered" evidence="3">
    <location>
        <begin position="303"/>
        <end position="365"/>
    </location>
</feature>
<dbReference type="AlphaFoldDB" id="A0A5C3DYQ0"/>
<gene>
    <name evidence="5" type="ORF">UTRI_02263</name>
</gene>
<dbReference type="PROSITE" id="PS50158">
    <property type="entry name" value="ZF_CCHC"/>
    <property type="match status" value="1"/>
</dbReference>
<dbReference type="Gene3D" id="4.10.60.10">
    <property type="entry name" value="Zinc finger, CCHC-type"/>
    <property type="match status" value="1"/>
</dbReference>
<name>A0A5C3DYQ0_9BASI</name>